<dbReference type="AlphaFoldDB" id="A0A250B667"/>
<keyword evidence="9" id="KW-0998">Cell outer membrane</keyword>
<keyword evidence="3" id="KW-0813">Transport</keyword>
<comment type="subcellular location">
    <subcellularLocation>
        <location evidence="1">Cell outer membrane</location>
        <topology evidence="1">Multi-pass membrane protein</topology>
    </subcellularLocation>
</comment>
<organism evidence="12 13">
    <name type="scientific">Gibbsiella quercinecans</name>
    <dbReference type="NCBI Taxonomy" id="929813"/>
    <lineage>
        <taxon>Bacteria</taxon>
        <taxon>Pseudomonadati</taxon>
        <taxon>Pseudomonadota</taxon>
        <taxon>Gammaproteobacteria</taxon>
        <taxon>Enterobacterales</taxon>
        <taxon>Yersiniaceae</taxon>
        <taxon>Gibbsiella</taxon>
    </lineage>
</organism>
<dbReference type="InterPro" id="IPR003192">
    <property type="entry name" value="Porin_LamB"/>
</dbReference>
<feature type="signal peptide" evidence="11">
    <location>
        <begin position="1"/>
        <end position="25"/>
    </location>
</feature>
<dbReference type="Pfam" id="PF02264">
    <property type="entry name" value="LamB"/>
    <property type="match status" value="1"/>
</dbReference>
<evidence type="ECO:0000256" key="5">
    <source>
        <dbReference type="ARBA" id="ARBA00022692"/>
    </source>
</evidence>
<keyword evidence="10" id="KW-0175">Coiled coil</keyword>
<dbReference type="SUPFAM" id="SSF56935">
    <property type="entry name" value="Porins"/>
    <property type="match status" value="1"/>
</dbReference>
<reference evidence="12 13" key="1">
    <citation type="submission" date="2016-01" db="EMBL/GenBank/DDBJ databases">
        <authorList>
            <person name="Oliw E.H."/>
        </authorList>
    </citation>
    <scope>NUCLEOTIDE SEQUENCE [LARGE SCALE GENOMIC DNA]</scope>
    <source>
        <strain evidence="12 13">FRB97</strain>
    </source>
</reference>
<keyword evidence="13" id="KW-1185">Reference proteome</keyword>
<dbReference type="Proteomes" id="UP000217182">
    <property type="component" value="Chromosome"/>
</dbReference>
<dbReference type="InterPro" id="IPR036998">
    <property type="entry name" value="Porin_LamB_sf"/>
</dbReference>
<evidence type="ECO:0000256" key="10">
    <source>
        <dbReference type="SAM" id="Coils"/>
    </source>
</evidence>
<keyword evidence="6" id="KW-0406">Ion transport</keyword>
<keyword evidence="4" id="KW-1134">Transmembrane beta strand</keyword>
<gene>
    <name evidence="12" type="ORF">AWC35_20955</name>
</gene>
<dbReference type="RefSeq" id="WP_413541213.1">
    <property type="nucleotide sequence ID" value="NZ_CP014136.1"/>
</dbReference>
<proteinExistence type="inferred from homology"/>
<evidence type="ECO:0000256" key="6">
    <source>
        <dbReference type="ARBA" id="ARBA00023065"/>
    </source>
</evidence>
<comment type="similarity">
    <text evidence="2">Belongs to the porin LamB (TC 1.B.3) family.</text>
</comment>
<feature type="chain" id="PRO_5012015606" evidence="11">
    <location>
        <begin position="26"/>
        <end position="547"/>
    </location>
</feature>
<evidence type="ECO:0000256" key="7">
    <source>
        <dbReference type="ARBA" id="ARBA00023114"/>
    </source>
</evidence>
<evidence type="ECO:0000256" key="11">
    <source>
        <dbReference type="SAM" id="SignalP"/>
    </source>
</evidence>
<dbReference type="GO" id="GO:0046930">
    <property type="term" value="C:pore complex"/>
    <property type="evidence" value="ECO:0007669"/>
    <property type="project" value="UniProtKB-KW"/>
</dbReference>
<protein>
    <submittedName>
        <fullName evidence="12">Porin</fullName>
    </submittedName>
</protein>
<dbReference type="GO" id="GO:0015144">
    <property type="term" value="F:carbohydrate transmembrane transporter activity"/>
    <property type="evidence" value="ECO:0007669"/>
    <property type="project" value="TreeGrafter"/>
</dbReference>
<dbReference type="GO" id="GO:0015774">
    <property type="term" value="P:polysaccharide transport"/>
    <property type="evidence" value="ECO:0007669"/>
    <property type="project" value="TreeGrafter"/>
</dbReference>
<accession>A0A250B667</accession>
<keyword evidence="7" id="KW-0626">Porin</keyword>
<dbReference type="KEGG" id="gqu:AWC35_20955"/>
<feature type="coiled-coil region" evidence="10">
    <location>
        <begin position="29"/>
        <end position="63"/>
    </location>
</feature>
<sequence>MRFTTNYAGMLCLFIGMMLPAISFADERTLTVEQRLSLLEKRLNQAENDARQAQLRATQAEQQTLDANTRAKVAENRIRQLEYRTSAVEVQTATTGEKIAETSLASSKNTTTADGFEFSGYARSGMLFNSNGHGARGGPGISPASSIGGDAHVGRLGNEKDNYVELSFIKHLQFDDGSKARFKTMLADGANNPNPWVEDNDSHHLNIRQIYVEMMDLPSFGGPVKNATLWAGKRFDRDNFDIHFTDSDIMFLGGTGGGINDVQWTPHFKNDFSLYARNFGDLGSDRYHDNDVQNVMLTVNNFYDNWQLMLTGMTAQGNDGLKDNASTTGSYALRSDNTAQHGYYAMLAYHDKQRFYGLLPGSSESALQFGRGLGAEARQPGSDGDLTRDATSMRFATYGILPVTKNWEIAPSMIAQHSENRYRSGDRYDWASFNLRASQAITQNFALLYEASWQYMDLNPNGRTYNNDGVVETYQAVKGDFYKLTFSPTFKVGDVFDIKARPEIRFFVTYMNWDKELDRYAVNDDFGSAGFTSGGNWSFGVQTEIWF</sequence>
<evidence type="ECO:0000256" key="3">
    <source>
        <dbReference type="ARBA" id="ARBA00022448"/>
    </source>
</evidence>
<dbReference type="GO" id="GO:0009279">
    <property type="term" value="C:cell outer membrane"/>
    <property type="evidence" value="ECO:0007669"/>
    <property type="project" value="UniProtKB-SubCell"/>
</dbReference>
<evidence type="ECO:0000256" key="4">
    <source>
        <dbReference type="ARBA" id="ARBA00022452"/>
    </source>
</evidence>
<evidence type="ECO:0000313" key="13">
    <source>
        <dbReference type="Proteomes" id="UP000217182"/>
    </source>
</evidence>
<dbReference type="SUPFAM" id="SSF57997">
    <property type="entry name" value="Tropomyosin"/>
    <property type="match status" value="1"/>
</dbReference>
<dbReference type="PANTHER" id="PTHR38762">
    <property type="entry name" value="CRYPTIC OUTER MEMBRANE PORIN BGLH-RELATED"/>
    <property type="match status" value="1"/>
</dbReference>
<dbReference type="GO" id="GO:0006811">
    <property type="term" value="P:monoatomic ion transport"/>
    <property type="evidence" value="ECO:0007669"/>
    <property type="project" value="UniProtKB-KW"/>
</dbReference>
<keyword evidence="11" id="KW-0732">Signal</keyword>
<dbReference type="InterPro" id="IPR050286">
    <property type="entry name" value="G_neg_Bact_CarbUptk_Porin"/>
</dbReference>
<dbReference type="Gene3D" id="2.40.170.10">
    <property type="entry name" value="Porin, LamB type"/>
    <property type="match status" value="1"/>
</dbReference>
<evidence type="ECO:0000256" key="8">
    <source>
        <dbReference type="ARBA" id="ARBA00023136"/>
    </source>
</evidence>
<dbReference type="GO" id="GO:0015288">
    <property type="term" value="F:porin activity"/>
    <property type="evidence" value="ECO:0007669"/>
    <property type="project" value="UniProtKB-KW"/>
</dbReference>
<name>A0A250B667_9GAMM</name>
<evidence type="ECO:0000256" key="2">
    <source>
        <dbReference type="ARBA" id="ARBA00007055"/>
    </source>
</evidence>
<evidence type="ECO:0000256" key="9">
    <source>
        <dbReference type="ARBA" id="ARBA00023237"/>
    </source>
</evidence>
<evidence type="ECO:0000313" key="12">
    <source>
        <dbReference type="EMBL" id="ATA21611.1"/>
    </source>
</evidence>
<dbReference type="EMBL" id="CP014136">
    <property type="protein sequence ID" value="ATA21611.1"/>
    <property type="molecule type" value="Genomic_DNA"/>
</dbReference>
<keyword evidence="5" id="KW-0812">Transmembrane</keyword>
<dbReference type="PANTHER" id="PTHR38762:SF1">
    <property type="entry name" value="CRYPTIC OUTER MEMBRANE PORIN BGLH-RELATED"/>
    <property type="match status" value="1"/>
</dbReference>
<keyword evidence="8" id="KW-0472">Membrane</keyword>
<evidence type="ECO:0000256" key="1">
    <source>
        <dbReference type="ARBA" id="ARBA00004571"/>
    </source>
</evidence>